<comment type="similarity">
    <text evidence="2">Belongs to the transpeptidase family.</text>
</comment>
<dbReference type="SUPFAM" id="SSF56601">
    <property type="entry name" value="beta-lactamase/transpeptidase-like"/>
    <property type="match status" value="1"/>
</dbReference>
<accession>A0ABV0F0M3</accession>
<name>A0ABV0F0M3_9ENTE</name>
<keyword evidence="6" id="KW-1185">Reference proteome</keyword>
<evidence type="ECO:0000259" key="4">
    <source>
        <dbReference type="PROSITE" id="PS51178"/>
    </source>
</evidence>
<comment type="subcellular location">
    <subcellularLocation>
        <location evidence="1">Cell membrane</location>
        <topology evidence="1">Single-pass membrane protein</topology>
    </subcellularLocation>
</comment>
<dbReference type="Pfam" id="PF03717">
    <property type="entry name" value="PBP_dimer"/>
    <property type="match status" value="1"/>
</dbReference>
<dbReference type="InterPro" id="IPR005543">
    <property type="entry name" value="PASTA_dom"/>
</dbReference>
<dbReference type="RefSeq" id="WP_161868321.1">
    <property type="nucleotide sequence ID" value="NZ_JBMRGR010000020.1"/>
</dbReference>
<dbReference type="SUPFAM" id="SSF54184">
    <property type="entry name" value="Penicillin-binding protein 2x (pbp-2x), c-terminal domain"/>
    <property type="match status" value="2"/>
</dbReference>
<dbReference type="PANTHER" id="PTHR30627:SF26">
    <property type="entry name" value="PENICILLIN-BINDING PROTEIN 2B"/>
    <property type="match status" value="1"/>
</dbReference>
<dbReference type="Proteomes" id="UP001429357">
    <property type="component" value="Unassembled WGS sequence"/>
</dbReference>
<dbReference type="PROSITE" id="PS51178">
    <property type="entry name" value="PASTA"/>
    <property type="match status" value="1"/>
</dbReference>
<dbReference type="CDD" id="cd06575">
    <property type="entry name" value="PASTA_Pbp2x-like_2"/>
    <property type="match status" value="1"/>
</dbReference>
<protein>
    <submittedName>
        <fullName evidence="5">Penicillin-binding protein 2X</fullName>
    </submittedName>
</protein>
<dbReference type="InterPro" id="IPR001460">
    <property type="entry name" value="PCN-bd_Tpept"/>
</dbReference>
<dbReference type="SMART" id="SM00740">
    <property type="entry name" value="PASTA"/>
    <property type="match status" value="2"/>
</dbReference>
<evidence type="ECO:0000313" key="6">
    <source>
        <dbReference type="Proteomes" id="UP001429357"/>
    </source>
</evidence>
<dbReference type="InterPro" id="IPR050515">
    <property type="entry name" value="Beta-lactam/transpept"/>
</dbReference>
<evidence type="ECO:0000256" key="3">
    <source>
        <dbReference type="ARBA" id="ARBA00023136"/>
    </source>
</evidence>
<dbReference type="EMBL" id="MAEI02000001">
    <property type="protein sequence ID" value="MEO1781591.1"/>
    <property type="molecule type" value="Genomic_DNA"/>
</dbReference>
<dbReference type="Gene3D" id="3.40.710.10">
    <property type="entry name" value="DD-peptidase/beta-lactamase superfamily"/>
    <property type="match status" value="1"/>
</dbReference>
<dbReference type="InterPro" id="IPR005311">
    <property type="entry name" value="PBP_dimer"/>
</dbReference>
<dbReference type="Pfam" id="PF00905">
    <property type="entry name" value="Transpeptidase"/>
    <property type="match status" value="1"/>
</dbReference>
<dbReference type="Gene3D" id="3.30.70.2110">
    <property type="match status" value="1"/>
</dbReference>
<sequence length="738" mass="82032">MRFKRIRHFFKKHNSTTKNNRKKVGILLFATSIGLFFLFAGRLTYIVTVGEIAGNSLKEKTANLYQGSKTVKAKRGTIYDRNGVVIAEDATSYSIYIVTSTSYVSGNTKLYAEEKNFDKIADVLHEVLGSKKADVVKALEKAKKNNAYQIELGTETKNLTLKTKQKIEEMLAGDAEDDKDDVRGVYFNEHPNRIYPNGVFASHLVGYTDTKVEDNQETVTGVMGIEEAYDDILKGTDGKIIYQQDNYQNPLPGTVAEEKPAKDGQDITLTIDSRLQLYLESLVDNTFAEYKPENMTAMLVEAKTGQITAMTQRPTFNPETKEGLDNKDLNWMNTLVQDHYEPGSTMKLMTVATAIDEGIFNENETFVSGSINVADTTIRDHDLGAKGVLTMRQALSWSSNVGMVTLEQRMKEAWQEHLKLFGFGTSTYSGLPYENTGSLPNDNIVDQAMSSFGQAINVTNFQMMRAFTAIANDGKMLKPQYISKITNPETNKEKVFQTEVVGNPVSAAAAQKVREYMVDVTQSANYGSAYGVYDVPGYNIGGKTGTAQIYNSETGTYYDTDNNYLYSIVEMIPAEDPEYILYMTVKKPEKWSQKALGSIGNPLLKRAMDFKKSEEPQTSDKEEEKIVVTDYRKLATDTAAADASRAGLMPVVIGTGDEVAAQSTPHGTELLPSEKLILKTNGDTFYMPDTTGWSKADLMKIGKLFDIQVNFEGEGYCVKQSIAAYQKIEGDLLTFTLE</sequence>
<feature type="domain" description="PASTA" evidence="4">
    <location>
        <begin position="681"/>
        <end position="738"/>
    </location>
</feature>
<comment type="caution">
    <text evidence="5">The sequence shown here is derived from an EMBL/GenBank/DDBJ whole genome shotgun (WGS) entry which is preliminary data.</text>
</comment>
<reference evidence="5 6" key="2">
    <citation type="submission" date="2024-02" db="EMBL/GenBank/DDBJ databases">
        <title>The Genome Sequence of Enterococcus diestrammenae JM9A.</title>
        <authorList>
            <person name="Earl A."/>
            <person name="Manson A."/>
            <person name="Gilmore M."/>
            <person name="Sanders J."/>
            <person name="Shea T."/>
            <person name="Howe W."/>
            <person name="Livny J."/>
            <person name="Cuomo C."/>
            <person name="Neafsey D."/>
            <person name="Birren B."/>
        </authorList>
    </citation>
    <scope>NUCLEOTIDE SEQUENCE [LARGE SCALE GENOMIC DNA]</scope>
    <source>
        <strain evidence="5 6">JM9A</strain>
    </source>
</reference>
<proteinExistence type="inferred from homology"/>
<dbReference type="Gene3D" id="3.90.1310.10">
    <property type="entry name" value="Penicillin-binding protein 2a (Domain 2)"/>
    <property type="match status" value="1"/>
</dbReference>
<gene>
    <name evidence="5" type="ORF">BAU18_001178</name>
</gene>
<dbReference type="SUPFAM" id="SSF56519">
    <property type="entry name" value="Penicillin binding protein dimerisation domain"/>
    <property type="match status" value="1"/>
</dbReference>
<dbReference type="InterPro" id="IPR012338">
    <property type="entry name" value="Beta-lactam/transpept-like"/>
</dbReference>
<dbReference type="PANTHER" id="PTHR30627">
    <property type="entry name" value="PEPTIDOGLYCAN D,D-TRANSPEPTIDASE"/>
    <property type="match status" value="1"/>
</dbReference>
<dbReference type="InterPro" id="IPR036138">
    <property type="entry name" value="PBP_dimer_sf"/>
</dbReference>
<keyword evidence="3" id="KW-0472">Membrane</keyword>
<evidence type="ECO:0000313" key="5">
    <source>
        <dbReference type="EMBL" id="MEO1781591.1"/>
    </source>
</evidence>
<reference evidence="6" key="1">
    <citation type="submission" date="2016-06" db="EMBL/GenBank/DDBJ databases">
        <title>Four novel species of enterococci isolated from chicken manure.</title>
        <authorList>
            <person name="Van Tyne D."/>
        </authorList>
    </citation>
    <scope>NUCLEOTIDE SEQUENCE [LARGE SCALE GENOMIC DNA]</scope>
    <source>
        <strain evidence="6">JM9A</strain>
    </source>
</reference>
<organism evidence="5 6">
    <name type="scientific">Enterococcus diestrammenae</name>
    <dbReference type="NCBI Taxonomy" id="1155073"/>
    <lineage>
        <taxon>Bacteria</taxon>
        <taxon>Bacillati</taxon>
        <taxon>Bacillota</taxon>
        <taxon>Bacilli</taxon>
        <taxon>Lactobacillales</taxon>
        <taxon>Enterococcaceae</taxon>
        <taxon>Enterococcus</taxon>
    </lineage>
</organism>
<dbReference type="Gene3D" id="2.20.70.70">
    <property type="match status" value="1"/>
</dbReference>
<evidence type="ECO:0000256" key="1">
    <source>
        <dbReference type="ARBA" id="ARBA00004162"/>
    </source>
</evidence>
<evidence type="ECO:0000256" key="2">
    <source>
        <dbReference type="ARBA" id="ARBA00007171"/>
    </source>
</evidence>